<name>A0A5N5WTL1_9EURO</name>
<evidence type="ECO:0000256" key="1">
    <source>
        <dbReference type="ARBA" id="ARBA00029464"/>
    </source>
</evidence>
<keyword evidence="3" id="KW-1185">Reference proteome</keyword>
<dbReference type="PANTHER" id="PTHR47751:SF1">
    <property type="entry name" value="SUPERFAMILY HYDROLASE, PUTATIVE (AFU_ORTHOLOGUE AFUA_2G16580)-RELATED"/>
    <property type="match status" value="1"/>
</dbReference>
<dbReference type="EMBL" id="ML732262">
    <property type="protein sequence ID" value="KAB8071831.1"/>
    <property type="molecule type" value="Genomic_DNA"/>
</dbReference>
<reference evidence="2 3" key="1">
    <citation type="submission" date="2019-04" db="EMBL/GenBank/DDBJ databases">
        <title>Friends and foes A comparative genomics study of 23 Aspergillus species from section Flavi.</title>
        <authorList>
            <consortium name="DOE Joint Genome Institute"/>
            <person name="Kjaerbolling I."/>
            <person name="Vesth T."/>
            <person name="Frisvad J.C."/>
            <person name="Nybo J.L."/>
            <person name="Theobald S."/>
            <person name="Kildgaard S."/>
            <person name="Isbrandt T."/>
            <person name="Kuo A."/>
            <person name="Sato A."/>
            <person name="Lyhne E.K."/>
            <person name="Kogle M.E."/>
            <person name="Wiebenga A."/>
            <person name="Kun R.S."/>
            <person name="Lubbers R.J."/>
            <person name="Makela M.R."/>
            <person name="Barry K."/>
            <person name="Chovatia M."/>
            <person name="Clum A."/>
            <person name="Daum C."/>
            <person name="Haridas S."/>
            <person name="He G."/>
            <person name="LaButti K."/>
            <person name="Lipzen A."/>
            <person name="Mondo S."/>
            <person name="Riley R."/>
            <person name="Salamov A."/>
            <person name="Simmons B.A."/>
            <person name="Magnuson J.K."/>
            <person name="Henrissat B."/>
            <person name="Mortensen U.H."/>
            <person name="Larsen T.O."/>
            <person name="Devries R.P."/>
            <person name="Grigoriev I.V."/>
            <person name="Machida M."/>
            <person name="Baker S.E."/>
            <person name="Andersen M.R."/>
        </authorList>
    </citation>
    <scope>NUCLEOTIDE SEQUENCE [LARGE SCALE GENOMIC DNA]</scope>
    <source>
        <strain evidence="2 3">CBS 151.66</strain>
    </source>
</reference>
<dbReference type="Proteomes" id="UP000326565">
    <property type="component" value="Unassembled WGS sequence"/>
</dbReference>
<evidence type="ECO:0000313" key="3">
    <source>
        <dbReference type="Proteomes" id="UP000326565"/>
    </source>
</evidence>
<dbReference type="Gene3D" id="1.10.10.800">
    <property type="match status" value="1"/>
</dbReference>
<dbReference type="PANTHER" id="PTHR47751">
    <property type="entry name" value="SUPERFAMILY HYDROLASE, PUTATIVE (AFU_ORTHOLOGUE AFUA_2G16580)-RELATED"/>
    <property type="match status" value="1"/>
</dbReference>
<gene>
    <name evidence="2" type="ORF">BDV29DRAFT_159101</name>
</gene>
<dbReference type="OrthoDB" id="2498029at2759"/>
<proteinExistence type="inferred from homology"/>
<dbReference type="AlphaFoldDB" id="A0A5N5WTL1"/>
<dbReference type="Gene3D" id="3.40.50.1820">
    <property type="entry name" value="alpha/beta hydrolase"/>
    <property type="match status" value="1"/>
</dbReference>
<sequence>MDDLSWVRRGFRPKLSEDYLITDGSACLVLSYCHLKDSLSATIALSPPTPARNLDTVDSDKIGVARICARGEYAAAATKADHRSRAVATVSMVNIGGSARLGWYGDEDPSKNVESLRQTAVQITAEVKGAERAAASYVPAKPDDKSPYILKEASDYYLGPLRRE</sequence>
<comment type="similarity">
    <text evidence="1">Belongs to the polyketide transferase af380 family.</text>
</comment>
<dbReference type="InterPro" id="IPR051411">
    <property type="entry name" value="Polyketide_trans_af380"/>
</dbReference>
<evidence type="ECO:0000313" key="2">
    <source>
        <dbReference type="EMBL" id="KAB8071831.1"/>
    </source>
</evidence>
<protein>
    <submittedName>
        <fullName evidence="2">Uncharacterized protein</fullName>
    </submittedName>
</protein>
<accession>A0A5N5WTL1</accession>
<organism evidence="2 3">
    <name type="scientific">Aspergillus leporis</name>
    <dbReference type="NCBI Taxonomy" id="41062"/>
    <lineage>
        <taxon>Eukaryota</taxon>
        <taxon>Fungi</taxon>
        <taxon>Dikarya</taxon>
        <taxon>Ascomycota</taxon>
        <taxon>Pezizomycotina</taxon>
        <taxon>Eurotiomycetes</taxon>
        <taxon>Eurotiomycetidae</taxon>
        <taxon>Eurotiales</taxon>
        <taxon>Aspergillaceae</taxon>
        <taxon>Aspergillus</taxon>
        <taxon>Aspergillus subgen. Circumdati</taxon>
    </lineage>
</organism>
<dbReference type="InterPro" id="IPR029058">
    <property type="entry name" value="AB_hydrolase_fold"/>
</dbReference>